<dbReference type="AlphaFoldDB" id="A0A2S8F0J9"/>
<evidence type="ECO:0000256" key="5">
    <source>
        <dbReference type="ARBA" id="ARBA00023136"/>
    </source>
</evidence>
<feature type="transmembrane region" description="Helical" evidence="6">
    <location>
        <begin position="386"/>
        <end position="408"/>
    </location>
</feature>
<evidence type="ECO:0000256" key="1">
    <source>
        <dbReference type="ARBA" id="ARBA00004651"/>
    </source>
</evidence>
<dbReference type="Proteomes" id="UP000240009">
    <property type="component" value="Unassembled WGS sequence"/>
</dbReference>
<comment type="subcellular location">
    <subcellularLocation>
        <location evidence="1">Cell membrane</location>
        <topology evidence="1">Multi-pass membrane protein</topology>
    </subcellularLocation>
</comment>
<feature type="transmembrane region" description="Helical" evidence="6">
    <location>
        <begin position="469"/>
        <end position="488"/>
    </location>
</feature>
<feature type="transmembrane region" description="Helical" evidence="6">
    <location>
        <begin position="171"/>
        <end position="193"/>
    </location>
</feature>
<comment type="caution">
    <text evidence="7">The sequence shown here is derived from an EMBL/GenBank/DDBJ whole genome shotgun (WGS) entry which is preliminary data.</text>
</comment>
<feature type="transmembrane region" description="Helical" evidence="6">
    <location>
        <begin position="94"/>
        <end position="118"/>
    </location>
</feature>
<feature type="transmembrane region" description="Helical" evidence="6">
    <location>
        <begin position="354"/>
        <end position="374"/>
    </location>
</feature>
<organism evidence="7 8">
    <name type="scientific">Blastopirellula marina</name>
    <dbReference type="NCBI Taxonomy" id="124"/>
    <lineage>
        <taxon>Bacteria</taxon>
        <taxon>Pseudomonadati</taxon>
        <taxon>Planctomycetota</taxon>
        <taxon>Planctomycetia</taxon>
        <taxon>Pirellulales</taxon>
        <taxon>Pirellulaceae</taxon>
        <taxon>Blastopirellula</taxon>
    </lineage>
</organism>
<keyword evidence="5 6" id="KW-0472">Membrane</keyword>
<dbReference type="EMBL" id="PUIA01000074">
    <property type="protein sequence ID" value="PQO25698.1"/>
    <property type="molecule type" value="Genomic_DNA"/>
</dbReference>
<feature type="transmembrane region" description="Helical" evidence="6">
    <location>
        <begin position="325"/>
        <end position="348"/>
    </location>
</feature>
<evidence type="ECO:0000256" key="6">
    <source>
        <dbReference type="SAM" id="Phobius"/>
    </source>
</evidence>
<evidence type="ECO:0000256" key="4">
    <source>
        <dbReference type="ARBA" id="ARBA00022989"/>
    </source>
</evidence>
<gene>
    <name evidence="7" type="ORF">C5Y96_23045</name>
</gene>
<dbReference type="Pfam" id="PF01943">
    <property type="entry name" value="Polysacc_synt"/>
    <property type="match status" value="1"/>
</dbReference>
<keyword evidence="2" id="KW-1003">Cell membrane</keyword>
<dbReference type="PANTHER" id="PTHR30250">
    <property type="entry name" value="PST FAMILY PREDICTED COLANIC ACID TRANSPORTER"/>
    <property type="match status" value="1"/>
</dbReference>
<feature type="transmembrane region" description="Helical" evidence="6">
    <location>
        <begin position="445"/>
        <end position="463"/>
    </location>
</feature>
<name>A0A2S8F0J9_9BACT</name>
<accession>A0A2S8F0J9</accession>
<feature type="transmembrane region" description="Helical" evidence="6">
    <location>
        <begin position="238"/>
        <end position="267"/>
    </location>
</feature>
<feature type="transmembrane region" description="Helical" evidence="6">
    <location>
        <begin position="199"/>
        <end position="217"/>
    </location>
</feature>
<dbReference type="InterPro" id="IPR002797">
    <property type="entry name" value="Polysacc_synth"/>
</dbReference>
<dbReference type="GO" id="GO:0005886">
    <property type="term" value="C:plasma membrane"/>
    <property type="evidence" value="ECO:0007669"/>
    <property type="project" value="UniProtKB-SubCell"/>
</dbReference>
<feature type="transmembrane region" description="Helical" evidence="6">
    <location>
        <begin position="25"/>
        <end position="47"/>
    </location>
</feature>
<evidence type="ECO:0000313" key="8">
    <source>
        <dbReference type="Proteomes" id="UP000240009"/>
    </source>
</evidence>
<dbReference type="PANTHER" id="PTHR30250:SF27">
    <property type="entry name" value="POLYSACCHARIDE BIOSYNTHESIS PROTEIN"/>
    <property type="match status" value="1"/>
</dbReference>
<evidence type="ECO:0000313" key="7">
    <source>
        <dbReference type="EMBL" id="PQO25698.1"/>
    </source>
</evidence>
<evidence type="ECO:0000256" key="2">
    <source>
        <dbReference type="ARBA" id="ARBA00022475"/>
    </source>
</evidence>
<evidence type="ECO:0000256" key="3">
    <source>
        <dbReference type="ARBA" id="ARBA00022692"/>
    </source>
</evidence>
<feature type="transmembrane region" description="Helical" evidence="6">
    <location>
        <begin position="414"/>
        <end position="433"/>
    </location>
</feature>
<feature type="transmembrane region" description="Helical" evidence="6">
    <location>
        <begin position="53"/>
        <end position="73"/>
    </location>
</feature>
<sequence length="517" mass="55771">MNKSTTPPSTPNSGEIARGIRGSSLLFAGRCLSLGMNFAIQLAAVRYFSKDEFGVYSVALSAVAVAAVFAAFGMDKTALRVLPRYQSTGDLRKFSAAAQLMALSTFLCSLLAIVVVYMTWGFEHIYSSPSRSMDVMLVMIWMTPCIVLDCFVTSLFSVFGKPRAIFVRQHILGPLLRLLAVIVVVLAGGGIFAFAAGQVIASLIGVLIYVTLVRSLIRERDDFVCVTWHDMKSTAREVFSYSLTLIFGDVGFLMRGAMVVLIIGIFHSPSEVAGFQAVFPAARLNDIVIATFSMLFMPSAGRLFSEGAIDSLNHLFRKTTIWTTVLSFPLFLACFLMPEQLCVLLFGAQYADSASTLAILSLGFFINTIVGMNLRLIRVVSGLRMLILVDVISLAGAIGTNFLLVPTFGAVGGAWAILIGFGIQGIACMAAVAMTVDVNPVAWRLIRAYSLAGILTWGLWGAAGSALVAPVWMPVLLAATSLLLAWLCREDLEVANVFPEVARVPYLGRLLTTEQSG</sequence>
<reference evidence="7 8" key="1">
    <citation type="submission" date="2018-02" db="EMBL/GenBank/DDBJ databases">
        <title>Comparative genomes isolates from brazilian mangrove.</title>
        <authorList>
            <person name="Araujo J.E."/>
            <person name="Taketani R.G."/>
            <person name="Silva M.C.P."/>
            <person name="Loureco M.V."/>
            <person name="Andreote F.D."/>
        </authorList>
    </citation>
    <scope>NUCLEOTIDE SEQUENCE [LARGE SCALE GENOMIC DNA]</scope>
    <source>
        <strain evidence="7 8">HEX-2 MGV</strain>
    </source>
</reference>
<dbReference type="InterPro" id="IPR050833">
    <property type="entry name" value="Poly_Biosynth_Transport"/>
</dbReference>
<keyword evidence="4 6" id="KW-1133">Transmembrane helix</keyword>
<evidence type="ECO:0008006" key="9">
    <source>
        <dbReference type="Google" id="ProtNLM"/>
    </source>
</evidence>
<proteinExistence type="predicted"/>
<feature type="transmembrane region" description="Helical" evidence="6">
    <location>
        <begin position="138"/>
        <end position="159"/>
    </location>
</feature>
<protein>
    <recommendedName>
        <fullName evidence="9">Polysaccharide biosynthesis protein C-terminal domain-containing protein</fullName>
    </recommendedName>
</protein>
<keyword evidence="3 6" id="KW-0812">Transmembrane</keyword>
<feature type="transmembrane region" description="Helical" evidence="6">
    <location>
        <begin position="287"/>
        <end position="304"/>
    </location>
</feature>
<dbReference type="RefSeq" id="WP_105358346.1">
    <property type="nucleotide sequence ID" value="NZ_PUIA01000074.1"/>
</dbReference>